<comment type="caution">
    <text evidence="1">The sequence shown here is derived from an EMBL/GenBank/DDBJ whole genome shotgun (WGS) entry which is preliminary data.</text>
</comment>
<reference evidence="1" key="1">
    <citation type="submission" date="2023-10" db="EMBL/GenBank/DDBJ databases">
        <authorList>
            <person name="Rodriguez Cubillos JULIANA M."/>
            <person name="De Vega J."/>
        </authorList>
    </citation>
    <scope>NUCLEOTIDE SEQUENCE</scope>
</reference>
<dbReference type="Proteomes" id="UP001177021">
    <property type="component" value="Unassembled WGS sequence"/>
</dbReference>
<protein>
    <submittedName>
        <fullName evidence="1">Uncharacterized protein</fullName>
    </submittedName>
</protein>
<accession>A0ACB0JAJ2</accession>
<organism evidence="1 2">
    <name type="scientific">Trifolium pratense</name>
    <name type="common">Red clover</name>
    <dbReference type="NCBI Taxonomy" id="57577"/>
    <lineage>
        <taxon>Eukaryota</taxon>
        <taxon>Viridiplantae</taxon>
        <taxon>Streptophyta</taxon>
        <taxon>Embryophyta</taxon>
        <taxon>Tracheophyta</taxon>
        <taxon>Spermatophyta</taxon>
        <taxon>Magnoliopsida</taxon>
        <taxon>eudicotyledons</taxon>
        <taxon>Gunneridae</taxon>
        <taxon>Pentapetalae</taxon>
        <taxon>rosids</taxon>
        <taxon>fabids</taxon>
        <taxon>Fabales</taxon>
        <taxon>Fabaceae</taxon>
        <taxon>Papilionoideae</taxon>
        <taxon>50 kb inversion clade</taxon>
        <taxon>NPAAA clade</taxon>
        <taxon>Hologalegina</taxon>
        <taxon>IRL clade</taxon>
        <taxon>Trifolieae</taxon>
        <taxon>Trifolium</taxon>
    </lineage>
</organism>
<evidence type="ECO:0000313" key="2">
    <source>
        <dbReference type="Proteomes" id="UP001177021"/>
    </source>
</evidence>
<sequence length="105" mass="12574">MKFETIFTTKKFQSLIDATSSSNQFHVLREPSLSLQSFVSFLGQVTFTIHKERMMKQRTRLQRRYVNTWGFCNFHGWRSIQMKQVFFSIESSNLFQDPSRRPKDL</sequence>
<keyword evidence="2" id="KW-1185">Reference proteome</keyword>
<name>A0ACB0JAJ2_TRIPR</name>
<evidence type="ECO:0000313" key="1">
    <source>
        <dbReference type="EMBL" id="CAJ2641246.1"/>
    </source>
</evidence>
<gene>
    <name evidence="1" type="ORF">MILVUS5_LOCUS10933</name>
</gene>
<dbReference type="EMBL" id="CASHSV030000024">
    <property type="protein sequence ID" value="CAJ2641246.1"/>
    <property type="molecule type" value="Genomic_DNA"/>
</dbReference>
<proteinExistence type="predicted"/>